<feature type="binding site" evidence="11">
    <location>
        <position position="124"/>
    </location>
    <ligand>
        <name>ATP</name>
        <dbReference type="ChEBI" id="CHEBI:30616"/>
    </ligand>
</feature>
<keyword evidence="11" id="KW-0479">Metal-binding</keyword>
<comment type="function">
    <text evidence="11">Catalyzes the specific phosphorylation of the 3-hydroxyl group of shikimic acid using ATP as a cosubstrate.</text>
</comment>
<keyword evidence="11" id="KW-0460">Magnesium</keyword>
<dbReference type="InterPro" id="IPR023000">
    <property type="entry name" value="Shikimate_kinase_CS"/>
</dbReference>
<dbReference type="CDD" id="cd00464">
    <property type="entry name" value="SK"/>
    <property type="match status" value="1"/>
</dbReference>
<evidence type="ECO:0000256" key="7">
    <source>
        <dbReference type="ARBA" id="ARBA00022777"/>
    </source>
</evidence>
<dbReference type="RefSeq" id="WP_252662438.1">
    <property type="nucleotide sequence ID" value="NZ_CP098611.1"/>
</dbReference>
<proteinExistence type="inferred from homology"/>
<gene>
    <name evidence="11" type="primary">aroK</name>
    <name evidence="12" type="ORF">NEA10_16430</name>
</gene>
<evidence type="ECO:0000313" key="13">
    <source>
        <dbReference type="Proteomes" id="UP001056708"/>
    </source>
</evidence>
<dbReference type="PANTHER" id="PTHR21087:SF16">
    <property type="entry name" value="SHIKIMATE KINASE 1, CHLOROPLASTIC"/>
    <property type="match status" value="1"/>
</dbReference>
<dbReference type="InterPro" id="IPR031322">
    <property type="entry name" value="Shikimate/glucono_kinase"/>
</dbReference>
<keyword evidence="7 11" id="KW-0418">Kinase</keyword>
<keyword evidence="8 11" id="KW-0067">ATP-binding</keyword>
<feature type="binding site" evidence="11">
    <location>
        <position position="65"/>
    </location>
    <ligand>
        <name>substrate</name>
    </ligand>
</feature>
<feature type="binding site" evidence="11">
    <location>
        <position position="87"/>
    </location>
    <ligand>
        <name>substrate</name>
    </ligand>
</feature>
<keyword evidence="5 11" id="KW-0808">Transferase</keyword>
<evidence type="ECO:0000256" key="2">
    <source>
        <dbReference type="ARBA" id="ARBA00006997"/>
    </source>
</evidence>
<dbReference type="InterPro" id="IPR027417">
    <property type="entry name" value="P-loop_NTPase"/>
</dbReference>
<dbReference type="PANTHER" id="PTHR21087">
    <property type="entry name" value="SHIKIMATE KINASE"/>
    <property type="match status" value="1"/>
</dbReference>
<keyword evidence="11" id="KW-0963">Cytoplasm</keyword>
<dbReference type="HAMAP" id="MF_00109">
    <property type="entry name" value="Shikimate_kinase"/>
    <property type="match status" value="1"/>
</dbReference>
<dbReference type="GO" id="GO:0016301">
    <property type="term" value="F:kinase activity"/>
    <property type="evidence" value="ECO:0007669"/>
    <property type="project" value="UniProtKB-KW"/>
</dbReference>
<dbReference type="PRINTS" id="PR01100">
    <property type="entry name" value="SHIKIMTKNASE"/>
</dbReference>
<dbReference type="PROSITE" id="PS01128">
    <property type="entry name" value="SHIKIMATE_KINASE"/>
    <property type="match status" value="1"/>
</dbReference>
<evidence type="ECO:0000256" key="5">
    <source>
        <dbReference type="ARBA" id="ARBA00022679"/>
    </source>
</evidence>
<feature type="binding site" evidence="11">
    <location>
        <position position="41"/>
    </location>
    <ligand>
        <name>substrate</name>
    </ligand>
</feature>
<comment type="pathway">
    <text evidence="1 11">Metabolic intermediate biosynthesis; chorismate biosynthesis; chorismate from D-erythrose 4-phosphate and phosphoenolpyruvate: step 5/7.</text>
</comment>
<comment type="subunit">
    <text evidence="11">Monomer.</text>
</comment>
<keyword evidence="6 11" id="KW-0547">Nucleotide-binding</keyword>
<dbReference type="Proteomes" id="UP001056708">
    <property type="component" value="Chromosome"/>
</dbReference>
<evidence type="ECO:0000256" key="8">
    <source>
        <dbReference type="ARBA" id="ARBA00022840"/>
    </source>
</evidence>
<keyword evidence="4 11" id="KW-0028">Amino-acid biosynthesis</keyword>
<evidence type="ECO:0000256" key="1">
    <source>
        <dbReference type="ARBA" id="ARBA00004842"/>
    </source>
</evidence>
<comment type="catalytic activity">
    <reaction evidence="10 11">
        <text>shikimate + ATP = 3-phosphoshikimate + ADP + H(+)</text>
        <dbReference type="Rhea" id="RHEA:13121"/>
        <dbReference type="ChEBI" id="CHEBI:15378"/>
        <dbReference type="ChEBI" id="CHEBI:30616"/>
        <dbReference type="ChEBI" id="CHEBI:36208"/>
        <dbReference type="ChEBI" id="CHEBI:145989"/>
        <dbReference type="ChEBI" id="CHEBI:456216"/>
        <dbReference type="EC" id="2.7.1.71"/>
    </reaction>
</comment>
<keyword evidence="9 11" id="KW-0057">Aromatic amino acid biosynthesis</keyword>
<dbReference type="InterPro" id="IPR000623">
    <property type="entry name" value="Shikimate_kinase/TSH1"/>
</dbReference>
<accession>A0ABY5AQH7</accession>
<comment type="cofactor">
    <cofactor evidence="11">
        <name>Mg(2+)</name>
        <dbReference type="ChEBI" id="CHEBI:18420"/>
    </cofactor>
    <text evidence="11">Binds 1 Mg(2+) ion per subunit.</text>
</comment>
<reference evidence="12" key="1">
    <citation type="submission" date="2022-06" db="EMBL/GenBank/DDBJ databases">
        <title>Genome sequence of Phormidium yuhuli AB48 isolated from an industrial photobioreactor environment.</title>
        <authorList>
            <person name="Qiu Y."/>
            <person name="Noonan A.J.C."/>
            <person name="Dofher K."/>
            <person name="Koch M."/>
            <person name="Kieft B."/>
            <person name="Lin X."/>
            <person name="Ziels R.M."/>
            <person name="Hallam S.J."/>
        </authorList>
    </citation>
    <scope>NUCLEOTIDE SEQUENCE</scope>
    <source>
        <strain evidence="12">AB48</strain>
    </source>
</reference>
<evidence type="ECO:0000256" key="11">
    <source>
        <dbReference type="HAMAP-Rule" id="MF_00109"/>
    </source>
</evidence>
<feature type="binding site" evidence="11">
    <location>
        <position position="23"/>
    </location>
    <ligand>
        <name>Mg(2+)</name>
        <dbReference type="ChEBI" id="CHEBI:18420"/>
    </ligand>
</feature>
<dbReference type="EC" id="2.7.1.71" evidence="3 11"/>
<protein>
    <recommendedName>
        <fullName evidence="3 11">Shikimate kinase</fullName>
        <shortName evidence="11">SK</shortName>
        <ecNumber evidence="3 11">2.7.1.71</ecNumber>
    </recommendedName>
</protein>
<keyword evidence="13" id="KW-1185">Reference proteome</keyword>
<evidence type="ECO:0000256" key="9">
    <source>
        <dbReference type="ARBA" id="ARBA00023141"/>
    </source>
</evidence>
<dbReference type="SUPFAM" id="SSF52540">
    <property type="entry name" value="P-loop containing nucleoside triphosphate hydrolases"/>
    <property type="match status" value="1"/>
</dbReference>
<sequence length="193" mass="21459">MSAKDLLQGLNIYLVGMMGSGKSTTGTHLARQLRYRYFDTDSLIEQVAGQSVSEIFAQEGEATFRKLESQVLSQLSAYQRSVISTGGGIVVDLNNWSFLRYGLVIWLDVTPAVLIQRLQDDESRPLLQTDDPLKTLQEILEERRSRYEQADLRIEVASGDSPESVSDRIIAAIPEVLKTRSTPPDGRTNGTNP</sequence>
<dbReference type="Gene3D" id="3.40.50.300">
    <property type="entry name" value="P-loop containing nucleotide triphosphate hydrolases"/>
    <property type="match status" value="1"/>
</dbReference>
<name>A0ABY5AQH7_9CYAN</name>
<organism evidence="12 13">
    <name type="scientific">Phormidium yuhuli AB48</name>
    <dbReference type="NCBI Taxonomy" id="2940671"/>
    <lineage>
        <taxon>Bacteria</taxon>
        <taxon>Bacillati</taxon>
        <taxon>Cyanobacteriota</taxon>
        <taxon>Cyanophyceae</taxon>
        <taxon>Oscillatoriophycideae</taxon>
        <taxon>Oscillatoriales</taxon>
        <taxon>Oscillatoriaceae</taxon>
        <taxon>Phormidium</taxon>
        <taxon>Phormidium yuhuli</taxon>
    </lineage>
</organism>
<evidence type="ECO:0000313" key="12">
    <source>
        <dbReference type="EMBL" id="USR90408.1"/>
    </source>
</evidence>
<dbReference type="Pfam" id="PF01202">
    <property type="entry name" value="SKI"/>
    <property type="match status" value="1"/>
</dbReference>
<feature type="binding site" evidence="11">
    <location>
        <position position="143"/>
    </location>
    <ligand>
        <name>substrate</name>
    </ligand>
</feature>
<comment type="subcellular location">
    <subcellularLocation>
        <location evidence="11">Cytoplasm</location>
    </subcellularLocation>
</comment>
<evidence type="ECO:0000256" key="4">
    <source>
        <dbReference type="ARBA" id="ARBA00022605"/>
    </source>
</evidence>
<evidence type="ECO:0000256" key="10">
    <source>
        <dbReference type="ARBA" id="ARBA00048567"/>
    </source>
</evidence>
<feature type="binding site" evidence="11">
    <location>
        <begin position="19"/>
        <end position="24"/>
    </location>
    <ligand>
        <name>ATP</name>
        <dbReference type="ChEBI" id="CHEBI:30616"/>
    </ligand>
</feature>
<dbReference type="EMBL" id="CP098611">
    <property type="protein sequence ID" value="USR90408.1"/>
    <property type="molecule type" value="Genomic_DNA"/>
</dbReference>
<evidence type="ECO:0000256" key="6">
    <source>
        <dbReference type="ARBA" id="ARBA00022741"/>
    </source>
</evidence>
<comment type="similarity">
    <text evidence="2 11">Belongs to the shikimate kinase family.</text>
</comment>
<comment type="caution">
    <text evidence="11">Lacks conserved residue(s) required for the propagation of feature annotation.</text>
</comment>
<evidence type="ECO:0000256" key="3">
    <source>
        <dbReference type="ARBA" id="ARBA00012154"/>
    </source>
</evidence>